<feature type="region of interest" description="Disordered" evidence="1">
    <location>
        <begin position="1"/>
        <end position="26"/>
    </location>
</feature>
<dbReference type="AlphaFoldDB" id="A0A6T7N6G8"/>
<sequence>MDLKMGFLQQTSKEPQECDVADSSPQADFPSQVIQYPESANGTLIILDDCSSAEEVDLFNNIQNIVITNTERGVWQQIGKVNLNAHSPNPGAPEHLAMVNNLLGDNAKNKHVHEASNLGKISQAQWRGLREHVLTLSHPMTRCCFQCGMLNHPVPKGLDIIIVEDIHEIKHCRAYRVFKYYIKKLVNDRCDRLGPDATDAERRSISKDIFLCAPADGGGSRVYACTSCKRLCRDGNTAENKPRYRQCDPAELDLFDGVDDEDEFTSIGIGDKQPSVYANLSCNDRMALGVLKMRDALFQGYGGAAHTHSSGGGLLQPADFHGLAALLIKDGVKGSLRRQQKALLRLMDPVKGNKIVQHTLTCLEREITSSQPTIPSNSTHPGSESDSDVGEDSILLEPQEFTGAAVSMLPPGEGAEAIFDEVPVIGSMISRENHEEHLQEAETTCSAPTVEALTFSTLFTNGEGGFGNTPTGCTHRHYIHKTLGSVAHHFARAQEFVWYHYQENVRRSTFGNSSRRMVGGHIATKADVATLDEHKSDVQKQWDVVAKQYPEFVPYCTMQETYTGGVAKTVVGSKAYW</sequence>
<evidence type="ECO:0000256" key="1">
    <source>
        <dbReference type="SAM" id="MobiDB-lite"/>
    </source>
</evidence>
<name>A0A6T7N6G8_9EUKA</name>
<proteinExistence type="predicted"/>
<organism evidence="3">
    <name type="scientific">Phaeocystis antarctica</name>
    <dbReference type="NCBI Taxonomy" id="33657"/>
    <lineage>
        <taxon>Eukaryota</taxon>
        <taxon>Haptista</taxon>
        <taxon>Haptophyta</taxon>
        <taxon>Prymnesiophyceae</taxon>
        <taxon>Phaeocystales</taxon>
        <taxon>Phaeocystaceae</taxon>
        <taxon>Phaeocystis</taxon>
    </lineage>
</organism>
<evidence type="ECO:0000313" key="2">
    <source>
        <dbReference type="EMBL" id="CAD8469709.1"/>
    </source>
</evidence>
<dbReference type="EMBL" id="HBEP01003053">
    <property type="protein sequence ID" value="CAD8469715.1"/>
    <property type="molecule type" value="Transcribed_RNA"/>
</dbReference>
<feature type="region of interest" description="Disordered" evidence="1">
    <location>
        <begin position="367"/>
        <end position="390"/>
    </location>
</feature>
<dbReference type="EMBL" id="HBEP01003052">
    <property type="protein sequence ID" value="CAD8469709.1"/>
    <property type="molecule type" value="Transcribed_RNA"/>
</dbReference>
<accession>A0A6T7N6G8</accession>
<evidence type="ECO:0000313" key="3">
    <source>
        <dbReference type="EMBL" id="CAD8469715.1"/>
    </source>
</evidence>
<reference evidence="3" key="1">
    <citation type="submission" date="2021-01" db="EMBL/GenBank/DDBJ databases">
        <authorList>
            <person name="Corre E."/>
            <person name="Pelletier E."/>
            <person name="Niang G."/>
            <person name="Scheremetjew M."/>
            <person name="Finn R."/>
            <person name="Kale V."/>
            <person name="Holt S."/>
            <person name="Cochrane G."/>
            <person name="Meng A."/>
            <person name="Brown T."/>
            <person name="Cohen L."/>
        </authorList>
    </citation>
    <scope>NUCLEOTIDE SEQUENCE</scope>
    <source>
        <strain evidence="3">CCMP1374</strain>
    </source>
</reference>
<gene>
    <name evidence="2" type="ORF">PANT1444_LOCUS1756</name>
    <name evidence="3" type="ORF">PANT1444_LOCUS1757</name>
</gene>
<protein>
    <submittedName>
        <fullName evidence="3">Uncharacterized protein</fullName>
    </submittedName>
</protein>
<feature type="compositionally biased region" description="Polar residues" evidence="1">
    <location>
        <begin position="368"/>
        <end position="381"/>
    </location>
</feature>